<feature type="compositionally biased region" description="Polar residues" evidence="1">
    <location>
        <begin position="86"/>
        <end position="101"/>
    </location>
</feature>
<protein>
    <submittedName>
        <fullName evidence="2">Uncharacterized protein</fullName>
    </submittedName>
</protein>
<feature type="compositionally biased region" description="Basic residues" evidence="1">
    <location>
        <begin position="65"/>
        <end position="78"/>
    </location>
</feature>
<evidence type="ECO:0000313" key="2">
    <source>
        <dbReference type="EMBL" id="AYF61235.1"/>
    </source>
</evidence>
<reference evidence="2" key="2">
    <citation type="submission" date="2020-03" db="EMBL/GenBank/DDBJ databases">
        <title>Sequencing the whole spectinomycin operon, new perspectives for prokaryotic systematics.</title>
        <authorList>
            <person name="Flandrois J.-P."/>
        </authorList>
    </citation>
    <scope>NUCLEOTIDE SEQUENCE</scope>
</reference>
<proteinExistence type="predicted"/>
<dbReference type="AlphaFoldDB" id="A0A6F8M0A9"/>
<dbReference type="EMBL" id="MG958468">
    <property type="protein sequence ID" value="AYF61235.1"/>
    <property type="molecule type" value="Genomic_DNA"/>
</dbReference>
<accession>A0A6F8M0A9</accession>
<gene>
    <name evidence="2" type="ORF">LCDCFEPH_00003</name>
</gene>
<feature type="region of interest" description="Disordered" evidence="1">
    <location>
        <begin position="1"/>
        <end position="35"/>
    </location>
</feature>
<evidence type="ECO:0000256" key="1">
    <source>
        <dbReference type="SAM" id="MobiDB-lite"/>
    </source>
</evidence>
<feature type="region of interest" description="Disordered" evidence="1">
    <location>
        <begin position="187"/>
        <end position="299"/>
    </location>
</feature>
<reference evidence="2" key="1">
    <citation type="submission" date="2018-02" db="EMBL/GenBank/DDBJ databases">
        <authorList>
            <person name="Briolay J."/>
        </authorList>
    </citation>
    <scope>NUCLEOTIDE SEQUENCE</scope>
</reference>
<sequence length="299" mass="31340">MPLCRPTRSGVSHLPNDSDDPNCPRRSAPTRLPVGPNLTVTDGCLITWPPGSCGPQSSRNLAAGSRRHGATTGRRTHARATWAPATGTNITPRPRQVSNGVSADDHDTRDRATDALACGFSVHRKAHTDGSDHRCATGVFLPCCPRVLLECLRPALLVPAVAGGHPGRCRRADDSWFSSRLATAAQLTQAAPVHAEPPDPPQDAPVSRDSPERPIPRPQSPGRPGHRNQTRPASAERLGGTDDGRRPCGPQNSRNPRLLPGGGRVTAAAASGGYGAEPFLVTAIPGPSPGPSDGWAAPR</sequence>
<feature type="region of interest" description="Disordered" evidence="1">
    <location>
        <begin position="56"/>
        <end position="108"/>
    </location>
</feature>
<name>A0A6F8M0A9_9ACTN</name>
<organism evidence="2">
    <name type="scientific">uncultured Frankia sp</name>
    <dbReference type="NCBI Taxonomy" id="181582"/>
    <lineage>
        <taxon>Bacteria</taxon>
        <taxon>Bacillati</taxon>
        <taxon>Actinomycetota</taxon>
        <taxon>Actinomycetes</taxon>
        <taxon>Frankiales</taxon>
        <taxon>Frankiaceae</taxon>
        <taxon>Frankia</taxon>
        <taxon>environmental samples</taxon>
    </lineage>
</organism>